<evidence type="ECO:0000313" key="3">
    <source>
        <dbReference type="Proteomes" id="UP000176665"/>
    </source>
</evidence>
<evidence type="ECO:0000313" key="2">
    <source>
        <dbReference type="EMBL" id="OGG03099.1"/>
    </source>
</evidence>
<dbReference type="GO" id="GO:0006355">
    <property type="term" value="P:regulation of DNA-templated transcription"/>
    <property type="evidence" value="ECO:0007669"/>
    <property type="project" value="InterPro"/>
</dbReference>
<accession>A0A1F5YSE7</accession>
<gene>
    <name evidence="2" type="ORF">A2W14_04485</name>
</gene>
<evidence type="ECO:0000259" key="1">
    <source>
        <dbReference type="Pfam" id="PF01402"/>
    </source>
</evidence>
<dbReference type="AlphaFoldDB" id="A0A1F5YSE7"/>
<dbReference type="InterPro" id="IPR002145">
    <property type="entry name" value="CopG"/>
</dbReference>
<dbReference type="EMBL" id="MFJA01000039">
    <property type="protein sequence ID" value="OGG03099.1"/>
    <property type="molecule type" value="Genomic_DNA"/>
</dbReference>
<protein>
    <recommendedName>
        <fullName evidence="1">Ribbon-helix-helix protein CopG domain-containing protein</fullName>
    </recommendedName>
</protein>
<dbReference type="InterPro" id="IPR010985">
    <property type="entry name" value="Ribbon_hlx_hlx"/>
</dbReference>
<feature type="domain" description="Ribbon-helix-helix protein CopG" evidence="1">
    <location>
        <begin position="5"/>
        <end position="45"/>
    </location>
</feature>
<dbReference type="SUPFAM" id="SSF47598">
    <property type="entry name" value="Ribbon-helix-helix"/>
    <property type="match status" value="1"/>
</dbReference>
<dbReference type="Proteomes" id="UP000176665">
    <property type="component" value="Unassembled WGS sequence"/>
</dbReference>
<organism evidence="2 3">
    <name type="scientific">Candidatus Gottesmanbacteria bacterium RBG_16_37_8</name>
    <dbReference type="NCBI Taxonomy" id="1798371"/>
    <lineage>
        <taxon>Bacteria</taxon>
        <taxon>Candidatus Gottesmaniibacteriota</taxon>
    </lineage>
</organism>
<dbReference type="Pfam" id="PF01402">
    <property type="entry name" value="RHH_1"/>
    <property type="match status" value="1"/>
</dbReference>
<sequence length="85" mass="9624">MNNLVRVQLYLNPENLSLVDEVAKDLKVSRSQIIRDAVTAAVDKYSETVRLIKMKTKPNLKLWMDMAGIEKSKTGTVGLNVDEIY</sequence>
<comment type="caution">
    <text evidence="2">The sequence shown here is derived from an EMBL/GenBank/DDBJ whole genome shotgun (WGS) entry which is preliminary data.</text>
</comment>
<name>A0A1F5YSE7_9BACT</name>
<dbReference type="CDD" id="cd21631">
    <property type="entry name" value="RHH_CopG_NikR-like"/>
    <property type="match status" value="1"/>
</dbReference>
<reference evidence="2 3" key="1">
    <citation type="journal article" date="2016" name="Nat. Commun.">
        <title>Thousands of microbial genomes shed light on interconnected biogeochemical processes in an aquifer system.</title>
        <authorList>
            <person name="Anantharaman K."/>
            <person name="Brown C.T."/>
            <person name="Hug L.A."/>
            <person name="Sharon I."/>
            <person name="Castelle C.J."/>
            <person name="Probst A.J."/>
            <person name="Thomas B.C."/>
            <person name="Singh A."/>
            <person name="Wilkins M.J."/>
            <person name="Karaoz U."/>
            <person name="Brodie E.L."/>
            <person name="Williams K.H."/>
            <person name="Hubbard S.S."/>
            <person name="Banfield J.F."/>
        </authorList>
    </citation>
    <scope>NUCLEOTIDE SEQUENCE [LARGE SCALE GENOMIC DNA]</scope>
</reference>
<proteinExistence type="predicted"/>